<dbReference type="OrthoDB" id="6286883at2759"/>
<dbReference type="SUPFAM" id="SSF47370">
    <property type="entry name" value="Bromodomain"/>
    <property type="match status" value="1"/>
</dbReference>
<feature type="region of interest" description="Disordered" evidence="9">
    <location>
        <begin position="31"/>
        <end position="70"/>
    </location>
</feature>
<dbReference type="PROSITE" id="PS00633">
    <property type="entry name" value="BROMODOMAIN_1"/>
    <property type="match status" value="1"/>
</dbReference>
<dbReference type="AlphaFoldDB" id="A0A3P7N5H2"/>
<dbReference type="Pfam" id="PF00439">
    <property type="entry name" value="Bromodomain"/>
    <property type="match status" value="1"/>
</dbReference>
<dbReference type="PANTHER" id="PTHR16062:SF22">
    <property type="entry name" value="HISTONE-LYSINE N-METHYLTRANSFERASE ASH1L"/>
    <property type="match status" value="1"/>
</dbReference>
<feature type="transmembrane region" description="Helical" evidence="10">
    <location>
        <begin position="6"/>
        <end position="24"/>
    </location>
</feature>
<evidence type="ECO:0000256" key="4">
    <source>
        <dbReference type="ARBA" id="ARBA00023015"/>
    </source>
</evidence>
<name>A0A3P7N5H2_DIBLA</name>
<dbReference type="Gene3D" id="1.20.920.10">
    <property type="entry name" value="Bromodomain-like"/>
    <property type="match status" value="1"/>
</dbReference>
<keyword evidence="4" id="KW-0805">Transcription regulation</keyword>
<keyword evidence="10" id="KW-1133">Transmembrane helix</keyword>
<dbReference type="Proteomes" id="UP000281553">
    <property type="component" value="Unassembled WGS sequence"/>
</dbReference>
<feature type="compositionally biased region" description="Polar residues" evidence="9">
    <location>
        <begin position="55"/>
        <end position="70"/>
    </location>
</feature>
<sequence>MLDCCFLVVFTFVSFFCFLVTDYSRRRTSIAKEKREEEETDGDAVSVAASEDSHQAPSEASTTATGASHRSANSEQAQEAFFAAIVNYKTDDGRQIAPTFATLPSKQVYPQYYEVITEPIDLRMIAQRVLSGSYQTLGEMEREFLLMARNARHFNEPKSHIYQVQFSAVRGATDALLVLSKLHALSYLAEFD</sequence>
<dbReference type="EMBL" id="UYRU01075851">
    <property type="protein sequence ID" value="VDN26341.1"/>
    <property type="molecule type" value="Genomic_DNA"/>
</dbReference>
<dbReference type="InterPro" id="IPR001487">
    <property type="entry name" value="Bromodomain"/>
</dbReference>
<evidence type="ECO:0000256" key="8">
    <source>
        <dbReference type="PROSITE-ProRule" id="PRU00035"/>
    </source>
</evidence>
<dbReference type="InterPro" id="IPR036427">
    <property type="entry name" value="Bromodomain-like_sf"/>
</dbReference>
<keyword evidence="13" id="KW-1185">Reference proteome</keyword>
<dbReference type="InterPro" id="IPR018359">
    <property type="entry name" value="Bromodomain_CS"/>
</dbReference>
<keyword evidence="7" id="KW-0539">Nucleus</keyword>
<keyword evidence="3" id="KW-0156">Chromatin regulator</keyword>
<reference evidence="12 13" key="1">
    <citation type="submission" date="2018-11" db="EMBL/GenBank/DDBJ databases">
        <authorList>
            <consortium name="Pathogen Informatics"/>
        </authorList>
    </citation>
    <scope>NUCLEOTIDE SEQUENCE [LARGE SCALE GENOMIC DNA]</scope>
</reference>
<feature type="domain" description="Bromo" evidence="11">
    <location>
        <begin position="92"/>
        <end position="162"/>
    </location>
</feature>
<evidence type="ECO:0000256" key="5">
    <source>
        <dbReference type="ARBA" id="ARBA00023117"/>
    </source>
</evidence>
<dbReference type="SMART" id="SM00297">
    <property type="entry name" value="BROMO"/>
    <property type="match status" value="1"/>
</dbReference>
<dbReference type="PROSITE" id="PS50014">
    <property type="entry name" value="BROMODOMAIN_2"/>
    <property type="match status" value="1"/>
</dbReference>
<evidence type="ECO:0000256" key="3">
    <source>
        <dbReference type="ARBA" id="ARBA00022853"/>
    </source>
</evidence>
<evidence type="ECO:0000313" key="12">
    <source>
        <dbReference type="EMBL" id="VDN26341.1"/>
    </source>
</evidence>
<dbReference type="InterPro" id="IPR037382">
    <property type="entry name" value="Rsc/polybromo"/>
</dbReference>
<evidence type="ECO:0000259" key="11">
    <source>
        <dbReference type="PROSITE" id="PS50014"/>
    </source>
</evidence>
<dbReference type="GO" id="GO:0003682">
    <property type="term" value="F:chromatin binding"/>
    <property type="evidence" value="ECO:0007669"/>
    <property type="project" value="TreeGrafter"/>
</dbReference>
<keyword evidence="5 8" id="KW-0103">Bromodomain</keyword>
<keyword evidence="6" id="KW-0804">Transcription</keyword>
<dbReference type="GO" id="GO:0006368">
    <property type="term" value="P:transcription elongation by RNA polymerase II"/>
    <property type="evidence" value="ECO:0007669"/>
    <property type="project" value="TreeGrafter"/>
</dbReference>
<gene>
    <name evidence="12" type="ORF">DILT_LOCUS14790</name>
</gene>
<keyword evidence="10" id="KW-0812">Transmembrane</keyword>
<comment type="subcellular location">
    <subcellularLocation>
        <location evidence="1">Nucleus</location>
    </subcellularLocation>
</comment>
<evidence type="ECO:0000256" key="2">
    <source>
        <dbReference type="ARBA" id="ARBA00022737"/>
    </source>
</evidence>
<keyword evidence="2" id="KW-0677">Repeat</keyword>
<evidence type="ECO:0000256" key="7">
    <source>
        <dbReference type="ARBA" id="ARBA00023242"/>
    </source>
</evidence>
<organism evidence="12 13">
    <name type="scientific">Dibothriocephalus latus</name>
    <name type="common">Fish tapeworm</name>
    <name type="synonym">Diphyllobothrium latum</name>
    <dbReference type="NCBI Taxonomy" id="60516"/>
    <lineage>
        <taxon>Eukaryota</taxon>
        <taxon>Metazoa</taxon>
        <taxon>Spiralia</taxon>
        <taxon>Lophotrochozoa</taxon>
        <taxon>Platyhelminthes</taxon>
        <taxon>Cestoda</taxon>
        <taxon>Eucestoda</taxon>
        <taxon>Diphyllobothriidea</taxon>
        <taxon>Diphyllobothriidae</taxon>
        <taxon>Dibothriocephalus</taxon>
    </lineage>
</organism>
<proteinExistence type="predicted"/>
<evidence type="ECO:0000256" key="9">
    <source>
        <dbReference type="SAM" id="MobiDB-lite"/>
    </source>
</evidence>
<evidence type="ECO:0000256" key="1">
    <source>
        <dbReference type="ARBA" id="ARBA00004123"/>
    </source>
</evidence>
<accession>A0A3P7N5H2</accession>
<evidence type="ECO:0000256" key="10">
    <source>
        <dbReference type="SAM" id="Phobius"/>
    </source>
</evidence>
<keyword evidence="10" id="KW-0472">Membrane</keyword>
<evidence type="ECO:0000313" key="13">
    <source>
        <dbReference type="Proteomes" id="UP000281553"/>
    </source>
</evidence>
<evidence type="ECO:0000256" key="6">
    <source>
        <dbReference type="ARBA" id="ARBA00023163"/>
    </source>
</evidence>
<dbReference type="GO" id="GO:0016586">
    <property type="term" value="C:RSC-type complex"/>
    <property type="evidence" value="ECO:0007669"/>
    <property type="project" value="InterPro"/>
</dbReference>
<protein>
    <recommendedName>
        <fullName evidence="11">Bromo domain-containing protein</fullName>
    </recommendedName>
</protein>
<dbReference type="GO" id="GO:0006338">
    <property type="term" value="P:chromatin remodeling"/>
    <property type="evidence" value="ECO:0007669"/>
    <property type="project" value="InterPro"/>
</dbReference>
<dbReference type="PRINTS" id="PR00503">
    <property type="entry name" value="BROMODOMAIN"/>
</dbReference>
<dbReference type="PANTHER" id="PTHR16062">
    <property type="entry name" value="SWI/SNF-RELATED"/>
    <property type="match status" value="1"/>
</dbReference>